<evidence type="ECO:0000256" key="10">
    <source>
        <dbReference type="ARBA" id="ARBA00049144"/>
    </source>
</evidence>
<feature type="domain" description="Tryptophan synthase beta chain-like PALP" evidence="13">
    <location>
        <begin position="87"/>
        <end position="323"/>
    </location>
</feature>
<dbReference type="AlphaFoldDB" id="A0A6I4TAM2"/>
<dbReference type="Pfam" id="PF14821">
    <property type="entry name" value="Thr_synth_N"/>
    <property type="match status" value="1"/>
</dbReference>
<proteinExistence type="inferred from homology"/>
<dbReference type="InterPro" id="IPR051166">
    <property type="entry name" value="Threonine_Synthase"/>
</dbReference>
<comment type="pathway">
    <text evidence="2">Amino-acid biosynthesis; L-threonine biosynthesis; L-threonine from L-aspartate: step 5/5.</text>
</comment>
<protein>
    <recommendedName>
        <fullName evidence="5 11">Threonine synthase</fullName>
        <ecNumber evidence="4 11">4.2.3.1</ecNumber>
    </recommendedName>
</protein>
<feature type="domain" description="Threonine synthase N-terminal" evidence="14">
    <location>
        <begin position="3"/>
        <end position="80"/>
    </location>
</feature>
<comment type="caution">
    <text evidence="15">The sequence shown here is derived from an EMBL/GenBank/DDBJ whole genome shotgun (WGS) entry which is preliminary data.</text>
</comment>
<evidence type="ECO:0000256" key="12">
    <source>
        <dbReference type="PIRSR" id="PIRSR604450-51"/>
    </source>
</evidence>
<evidence type="ECO:0000256" key="9">
    <source>
        <dbReference type="ARBA" id="ARBA00023239"/>
    </source>
</evidence>
<dbReference type="PANTHER" id="PTHR42690">
    <property type="entry name" value="THREONINE SYNTHASE FAMILY MEMBER"/>
    <property type="match status" value="1"/>
</dbReference>
<dbReference type="InterPro" id="IPR004450">
    <property type="entry name" value="Thr_synthase-like"/>
</dbReference>
<keyword evidence="8 12" id="KW-0663">Pyridoxal phosphate</keyword>
<dbReference type="EMBL" id="WTYT01000006">
    <property type="protein sequence ID" value="MXO66910.1"/>
    <property type="molecule type" value="Genomic_DNA"/>
</dbReference>
<evidence type="ECO:0000259" key="13">
    <source>
        <dbReference type="Pfam" id="PF00291"/>
    </source>
</evidence>
<keyword evidence="16" id="KW-1185">Reference proteome</keyword>
<evidence type="ECO:0000256" key="2">
    <source>
        <dbReference type="ARBA" id="ARBA00004979"/>
    </source>
</evidence>
<keyword evidence="7" id="KW-0791">Threonine biosynthesis</keyword>
<dbReference type="Pfam" id="PF00291">
    <property type="entry name" value="PALP"/>
    <property type="match status" value="1"/>
</dbReference>
<feature type="modified residue" description="N6-(pyridoxal phosphate)lysine" evidence="12">
    <location>
        <position position="112"/>
    </location>
</feature>
<evidence type="ECO:0000259" key="14">
    <source>
        <dbReference type="Pfam" id="PF14821"/>
    </source>
</evidence>
<keyword evidence="6" id="KW-0028">Amino-acid biosynthesis</keyword>
<dbReference type="GO" id="GO:0030170">
    <property type="term" value="F:pyridoxal phosphate binding"/>
    <property type="evidence" value="ECO:0007669"/>
    <property type="project" value="InterPro"/>
</dbReference>
<keyword evidence="9 15" id="KW-0456">Lyase</keyword>
<comment type="cofactor">
    <cofactor evidence="1 12">
        <name>pyridoxal 5'-phosphate</name>
        <dbReference type="ChEBI" id="CHEBI:597326"/>
    </cofactor>
</comment>
<dbReference type="InterPro" id="IPR029144">
    <property type="entry name" value="Thr_synth_N"/>
</dbReference>
<dbReference type="GO" id="GO:0004795">
    <property type="term" value="F:threonine synthase activity"/>
    <property type="evidence" value="ECO:0007669"/>
    <property type="project" value="UniProtKB-UniRule"/>
</dbReference>
<reference evidence="15 16" key="1">
    <citation type="submission" date="2019-12" db="EMBL/GenBank/DDBJ databases">
        <title>Genomic-based taxomic classification of the family Erythrobacteraceae.</title>
        <authorList>
            <person name="Xu L."/>
        </authorList>
    </citation>
    <scope>NUCLEOTIDE SEQUENCE [LARGE SCALE GENOMIC DNA]</scope>
    <source>
        <strain evidence="15 16">LMG 29518</strain>
    </source>
</reference>
<dbReference type="InterPro" id="IPR000634">
    <property type="entry name" value="Ser/Thr_deHydtase_PyrdxlP-BS"/>
</dbReference>
<dbReference type="GO" id="GO:0009088">
    <property type="term" value="P:threonine biosynthetic process"/>
    <property type="evidence" value="ECO:0007669"/>
    <property type="project" value="UniProtKB-UniRule"/>
</dbReference>
<organism evidence="15 16">
    <name type="scientific">Altericroceibacterium endophyticum</name>
    <dbReference type="NCBI Taxonomy" id="1808508"/>
    <lineage>
        <taxon>Bacteria</taxon>
        <taxon>Pseudomonadati</taxon>
        <taxon>Pseudomonadota</taxon>
        <taxon>Alphaproteobacteria</taxon>
        <taxon>Sphingomonadales</taxon>
        <taxon>Erythrobacteraceae</taxon>
        <taxon>Altericroceibacterium</taxon>
    </lineage>
</organism>
<accession>A0A6I4TAM2</accession>
<dbReference type="UniPathway" id="UPA00050">
    <property type="reaction ID" value="UER00065"/>
</dbReference>
<dbReference type="InterPro" id="IPR037158">
    <property type="entry name" value="Thr_synth_N_sf"/>
</dbReference>
<evidence type="ECO:0000256" key="1">
    <source>
        <dbReference type="ARBA" id="ARBA00001933"/>
    </source>
</evidence>
<dbReference type="EC" id="4.2.3.1" evidence="4 11"/>
<dbReference type="RefSeq" id="WP_160737340.1">
    <property type="nucleotide sequence ID" value="NZ_WTYT01000006.1"/>
</dbReference>
<gene>
    <name evidence="15" type="ORF">GRI91_14180</name>
</gene>
<comment type="catalytic activity">
    <reaction evidence="10">
        <text>O-phospho-L-homoserine + H2O = L-threonine + phosphate</text>
        <dbReference type="Rhea" id="RHEA:10840"/>
        <dbReference type="ChEBI" id="CHEBI:15377"/>
        <dbReference type="ChEBI" id="CHEBI:43474"/>
        <dbReference type="ChEBI" id="CHEBI:57590"/>
        <dbReference type="ChEBI" id="CHEBI:57926"/>
        <dbReference type="EC" id="4.2.3.1"/>
    </reaction>
</comment>
<dbReference type="PANTHER" id="PTHR42690:SF1">
    <property type="entry name" value="THREONINE SYNTHASE-LIKE 2"/>
    <property type="match status" value="1"/>
</dbReference>
<evidence type="ECO:0000256" key="4">
    <source>
        <dbReference type="ARBA" id="ARBA00013028"/>
    </source>
</evidence>
<evidence type="ECO:0000256" key="6">
    <source>
        <dbReference type="ARBA" id="ARBA00022605"/>
    </source>
</evidence>
<dbReference type="Pfam" id="PF24857">
    <property type="entry name" value="THR4_C"/>
    <property type="match status" value="1"/>
</dbReference>
<comment type="similarity">
    <text evidence="3">Belongs to the threonine synthase family.</text>
</comment>
<dbReference type="Gene3D" id="3.40.50.1100">
    <property type="match status" value="2"/>
</dbReference>
<evidence type="ECO:0000313" key="15">
    <source>
        <dbReference type="EMBL" id="MXO66910.1"/>
    </source>
</evidence>
<evidence type="ECO:0000256" key="3">
    <source>
        <dbReference type="ARBA" id="ARBA00005517"/>
    </source>
</evidence>
<dbReference type="PROSITE" id="PS00165">
    <property type="entry name" value="DEHYDRATASE_SER_THR"/>
    <property type="match status" value="1"/>
</dbReference>
<sequence>MDYISTRGSAPALNFEGVTLAGLASDGGLYIPREFPRFTAEEIAAMAGLPYAELAVRVMKPFVGDSLTEQTLRDLCQRAYGRFSHEAVTPLKQFDEHNWLLELFHGPTLAFKDVALQLLGRLFEEFLSRSEDRLTIVGATSGDTGSAAIDAVAGRDRVDIFMLHPKGRVSDVQRRQMTTVLAPNVHNIAIDGSFDDAQAMVKRMFGDTNMTGRFHISAVNSINWARLMAQVVYYFAAALQLGAPARKVAFSVPTGNFGDVFAGYVAAKMGLPIEQLIVATNVNDILHRALSDGDYSAGTVTPTAAPSMDIQVSSNFERLLFDCGGRDGAAMAEQMRGFESSRAMRLTNAQREGAAGLFTSIRADQSDMAQAMQWASEKCGEIIDPHTAIGLHAARASELPRSIPVVTLATAHPAKFPDAVERATGVRPSLPNRVGDLFEREERYSELPGDYDSVAEYVAEHATPSV</sequence>
<dbReference type="InterPro" id="IPR001926">
    <property type="entry name" value="TrpB-like_PALP"/>
</dbReference>
<dbReference type="Gene3D" id="3.90.1380.10">
    <property type="entry name" value="Threonine synthase, N-terminal domain"/>
    <property type="match status" value="1"/>
</dbReference>
<evidence type="ECO:0000256" key="11">
    <source>
        <dbReference type="NCBIfam" id="TIGR00260"/>
    </source>
</evidence>
<evidence type="ECO:0000313" key="16">
    <source>
        <dbReference type="Proteomes" id="UP000438476"/>
    </source>
</evidence>
<dbReference type="Proteomes" id="UP000438476">
    <property type="component" value="Unassembled WGS sequence"/>
</dbReference>
<evidence type="ECO:0000256" key="7">
    <source>
        <dbReference type="ARBA" id="ARBA00022697"/>
    </source>
</evidence>
<evidence type="ECO:0000256" key="8">
    <source>
        <dbReference type="ARBA" id="ARBA00022898"/>
    </source>
</evidence>
<name>A0A6I4TAM2_9SPHN</name>
<dbReference type="CDD" id="cd01560">
    <property type="entry name" value="Thr-synth_2"/>
    <property type="match status" value="1"/>
</dbReference>
<dbReference type="SUPFAM" id="SSF53686">
    <property type="entry name" value="Tryptophan synthase beta subunit-like PLP-dependent enzymes"/>
    <property type="match status" value="1"/>
</dbReference>
<dbReference type="InterPro" id="IPR036052">
    <property type="entry name" value="TrpB-like_PALP_sf"/>
</dbReference>
<evidence type="ECO:0000256" key="5">
    <source>
        <dbReference type="ARBA" id="ARBA00018679"/>
    </source>
</evidence>
<dbReference type="OrthoDB" id="9763107at2"/>
<dbReference type="NCBIfam" id="TIGR00260">
    <property type="entry name" value="thrC"/>
    <property type="match status" value="1"/>
</dbReference>